<keyword evidence="2" id="KW-1185">Reference proteome</keyword>
<dbReference type="Proteomes" id="UP000613208">
    <property type="component" value="Unassembled WGS sequence"/>
</dbReference>
<evidence type="ECO:0000313" key="2">
    <source>
        <dbReference type="Proteomes" id="UP000613208"/>
    </source>
</evidence>
<dbReference type="RefSeq" id="WP_201311875.1">
    <property type="nucleotide sequence ID" value="NZ_BLYI01000062.1"/>
</dbReference>
<dbReference type="AlphaFoldDB" id="A0A916Q869"/>
<accession>A0A916Q869</accession>
<dbReference type="EMBL" id="BLYI01000062">
    <property type="protein sequence ID" value="GFO86209.1"/>
    <property type="molecule type" value="Genomic_DNA"/>
</dbReference>
<proteinExistence type="predicted"/>
<reference evidence="1" key="1">
    <citation type="submission" date="2020-06" db="EMBL/GenBank/DDBJ databases">
        <title>Characterization of fructooligosaccharide metabolism and fructooligosaccharide-degrading enzymes in human commensal butyrate producers.</title>
        <authorList>
            <person name="Tanno H."/>
            <person name="Fujii T."/>
            <person name="Hirano K."/>
            <person name="Maeno S."/>
            <person name="Tonozuka T."/>
            <person name="Sakamoto M."/>
            <person name="Ohkuma M."/>
            <person name="Tochio T."/>
            <person name="Endo A."/>
        </authorList>
    </citation>
    <scope>NUCLEOTIDE SEQUENCE</scope>
    <source>
        <strain evidence="1">JCM 17466</strain>
    </source>
</reference>
<sequence>MKKIVLIIPYFGKFPNYFQLFLNSCGQNETIDWIIFTDIDDEFQYPGNVRRVLISFSELRKKIQKKFDFAINLEKPYKLCDYKPAYGYIFEEFIKGYDFWGYCDIDLLFGDLRKFLPDDLLESYDKIGYLGHLSICRNNKEMREAFRKSYQGLVRYKEVFSTDAICIFDEWGYPSIHHILLSNGFKIKLWDKFLDIYPYDDQLKQVTQKITATKPEKRKEIISKQPVIAMIKSGHVYSVKKIRGQLKKEEVAYVHFQKRDMNMSMLNNEDEFVCLPDCFISLSSNQAEQQIKKALRKKIINKKRIKWEYANARYWLIEKSGPVRHKFRSLVSGK</sequence>
<protein>
    <submittedName>
        <fullName evidence="1">Uncharacterized protein</fullName>
    </submittedName>
</protein>
<evidence type="ECO:0000313" key="1">
    <source>
        <dbReference type="EMBL" id="GFO86209.1"/>
    </source>
</evidence>
<gene>
    <name evidence="1" type="ORF">ANBU17_25560</name>
</gene>
<dbReference type="InterPro" id="IPR046733">
    <property type="entry name" value="DUF6625"/>
</dbReference>
<organism evidence="1 2">
    <name type="scientific">Anaerostipes butyraticus</name>
    <dbReference type="NCBI Taxonomy" id="645466"/>
    <lineage>
        <taxon>Bacteria</taxon>
        <taxon>Bacillati</taxon>
        <taxon>Bacillota</taxon>
        <taxon>Clostridia</taxon>
        <taxon>Lachnospirales</taxon>
        <taxon>Lachnospiraceae</taxon>
        <taxon>Anaerostipes</taxon>
    </lineage>
</organism>
<name>A0A916Q869_9FIRM</name>
<dbReference type="Pfam" id="PF20330">
    <property type="entry name" value="DUF6625"/>
    <property type="match status" value="1"/>
</dbReference>
<comment type="caution">
    <text evidence="1">The sequence shown here is derived from an EMBL/GenBank/DDBJ whole genome shotgun (WGS) entry which is preliminary data.</text>
</comment>